<dbReference type="Gene3D" id="1.20.5.1930">
    <property type="match status" value="1"/>
</dbReference>
<organism evidence="16 17">
    <name type="scientific">Psychrobacillus soli</name>
    <dbReference type="NCBI Taxonomy" id="1543965"/>
    <lineage>
        <taxon>Bacteria</taxon>
        <taxon>Bacillati</taxon>
        <taxon>Bacillota</taxon>
        <taxon>Bacilli</taxon>
        <taxon>Bacillales</taxon>
        <taxon>Bacillaceae</taxon>
        <taxon>Psychrobacillus</taxon>
    </lineage>
</organism>
<evidence type="ECO:0000256" key="4">
    <source>
        <dbReference type="ARBA" id="ARBA00022553"/>
    </source>
</evidence>
<evidence type="ECO:0000256" key="5">
    <source>
        <dbReference type="ARBA" id="ARBA00022679"/>
    </source>
</evidence>
<sequence>MKIFLGQGFSIFIILLALAALLLYVVWGWPNDLMWWSLLENTYAEIPLGVWIIIVLAFMSFSFSLNTLQKVRDQEKKIESSLRPLLEAETYVPNKKKYMYSKRLHVTATQLEQLILTQRKTLQRITNEKAEAQDKLIQERIIQERQRLARELHDSVSQQLFAASMLLSTMVEIEESQHGKASKTLMQTEKIVQQAQLEMRALLLHLRPAALHDKSLKQGMEELLVELQQKVFFTIRYRLEEVVLPKGAEDHLFRIAQETLSNTLRHAKATEVDILFVERDGLAIFRVQDNGVGFELTDAKTGSYGLENVKERAVEIGATCKVVSVPSQGTIVEVKLPIEKSEILTETNREKEIENDSNIISG</sequence>
<evidence type="ECO:0000256" key="6">
    <source>
        <dbReference type="ARBA" id="ARBA00022692"/>
    </source>
</evidence>
<dbReference type="PANTHER" id="PTHR24421:SF37">
    <property type="entry name" value="SENSOR HISTIDINE KINASE NARS"/>
    <property type="match status" value="1"/>
</dbReference>
<dbReference type="InterPro" id="IPR011712">
    <property type="entry name" value="Sig_transdc_His_kin_sub3_dim/P"/>
</dbReference>
<comment type="catalytic activity">
    <reaction evidence="1 13">
        <text>ATP + protein L-histidine = ADP + protein N-phospho-L-histidine.</text>
        <dbReference type="EC" id="2.7.13.3"/>
    </reaction>
</comment>
<keyword evidence="6 14" id="KW-0812">Transmembrane</keyword>
<evidence type="ECO:0000256" key="9">
    <source>
        <dbReference type="ARBA" id="ARBA00022840"/>
    </source>
</evidence>
<dbReference type="RefSeq" id="WP_142607547.1">
    <property type="nucleotide sequence ID" value="NZ_VDGG01000021.1"/>
</dbReference>
<feature type="transmembrane region" description="Helical" evidence="14">
    <location>
        <begin position="9"/>
        <end position="29"/>
    </location>
</feature>
<dbReference type="AlphaFoldDB" id="A0A544T9L2"/>
<evidence type="ECO:0000256" key="10">
    <source>
        <dbReference type="ARBA" id="ARBA00022989"/>
    </source>
</evidence>
<evidence type="ECO:0000256" key="3">
    <source>
        <dbReference type="ARBA" id="ARBA00022475"/>
    </source>
</evidence>
<dbReference type="OrthoDB" id="9795828at2"/>
<reference evidence="16 17" key="1">
    <citation type="submission" date="2019-05" db="EMBL/GenBank/DDBJ databases">
        <title>Psychrobacillus vulpis sp. nov., a new species isolated from feces of a red fox that inhabits in The Tablas de Daimiel Natural Park, Albacete, Spain.</title>
        <authorList>
            <person name="Rodriguez M."/>
            <person name="Reina J.C."/>
            <person name="Bejar V."/>
            <person name="Llamas I."/>
        </authorList>
    </citation>
    <scope>NUCLEOTIDE SEQUENCE [LARGE SCALE GENOMIC DNA]</scope>
    <source>
        <strain evidence="16 17">NHI-2</strain>
    </source>
</reference>
<keyword evidence="7 13" id="KW-0547">Nucleotide-binding</keyword>
<proteinExistence type="predicted"/>
<dbReference type="GO" id="GO:0005524">
    <property type="term" value="F:ATP binding"/>
    <property type="evidence" value="ECO:0007669"/>
    <property type="project" value="UniProtKB-UniRule"/>
</dbReference>
<dbReference type="CDD" id="cd16917">
    <property type="entry name" value="HATPase_UhpB-NarQ-NarX-like"/>
    <property type="match status" value="1"/>
</dbReference>
<evidence type="ECO:0000256" key="13">
    <source>
        <dbReference type="PIRNR" id="PIRNR037431"/>
    </source>
</evidence>
<dbReference type="GO" id="GO:0005886">
    <property type="term" value="C:plasma membrane"/>
    <property type="evidence" value="ECO:0007669"/>
    <property type="project" value="UniProtKB-SubCell"/>
</dbReference>
<keyword evidence="11 13" id="KW-0902">Two-component regulatory system</keyword>
<evidence type="ECO:0000256" key="11">
    <source>
        <dbReference type="ARBA" id="ARBA00023012"/>
    </source>
</evidence>
<evidence type="ECO:0000256" key="12">
    <source>
        <dbReference type="ARBA" id="ARBA00023136"/>
    </source>
</evidence>
<comment type="subcellular location">
    <subcellularLocation>
        <location evidence="2 13">Cell membrane</location>
        <topology evidence="2 13">Multi-pass membrane protein</topology>
    </subcellularLocation>
</comment>
<dbReference type="PANTHER" id="PTHR24421">
    <property type="entry name" value="NITRATE/NITRITE SENSOR PROTEIN NARX-RELATED"/>
    <property type="match status" value="1"/>
</dbReference>
<dbReference type="Pfam" id="PF07730">
    <property type="entry name" value="HisKA_3"/>
    <property type="match status" value="1"/>
</dbReference>
<evidence type="ECO:0000256" key="14">
    <source>
        <dbReference type="SAM" id="Phobius"/>
    </source>
</evidence>
<evidence type="ECO:0000313" key="17">
    <source>
        <dbReference type="Proteomes" id="UP000318937"/>
    </source>
</evidence>
<keyword evidence="4" id="KW-0597">Phosphoprotein</keyword>
<dbReference type="GO" id="GO:0000155">
    <property type="term" value="F:phosphorelay sensor kinase activity"/>
    <property type="evidence" value="ECO:0007669"/>
    <property type="project" value="UniProtKB-UniRule"/>
</dbReference>
<dbReference type="InterPro" id="IPR036890">
    <property type="entry name" value="HATPase_C_sf"/>
</dbReference>
<dbReference type="SMART" id="SM00387">
    <property type="entry name" value="HATPase_c"/>
    <property type="match status" value="1"/>
</dbReference>
<dbReference type="EMBL" id="VDGG01000021">
    <property type="protein sequence ID" value="TQR14145.1"/>
    <property type="molecule type" value="Genomic_DNA"/>
</dbReference>
<keyword evidence="8 13" id="KW-0418">Kinase</keyword>
<keyword evidence="12 13" id="KW-0472">Membrane</keyword>
<comment type="caution">
    <text evidence="16">The sequence shown here is derived from an EMBL/GenBank/DDBJ whole genome shotgun (WGS) entry which is preliminary data.</text>
</comment>
<name>A0A544T9L2_9BACI</name>
<evidence type="ECO:0000256" key="7">
    <source>
        <dbReference type="ARBA" id="ARBA00022741"/>
    </source>
</evidence>
<gene>
    <name evidence="16" type="ORF">FG383_11575</name>
</gene>
<evidence type="ECO:0000256" key="2">
    <source>
        <dbReference type="ARBA" id="ARBA00004651"/>
    </source>
</evidence>
<dbReference type="Gene3D" id="3.30.565.10">
    <property type="entry name" value="Histidine kinase-like ATPase, C-terminal domain"/>
    <property type="match status" value="1"/>
</dbReference>
<dbReference type="GO" id="GO:0046983">
    <property type="term" value="F:protein dimerization activity"/>
    <property type="evidence" value="ECO:0007669"/>
    <property type="project" value="InterPro"/>
</dbReference>
<dbReference type="InterPro" id="IPR003594">
    <property type="entry name" value="HATPase_dom"/>
</dbReference>
<dbReference type="Pfam" id="PF02518">
    <property type="entry name" value="HATPase_c"/>
    <property type="match status" value="1"/>
</dbReference>
<evidence type="ECO:0000256" key="1">
    <source>
        <dbReference type="ARBA" id="ARBA00000085"/>
    </source>
</evidence>
<keyword evidence="9 13" id="KW-0067">ATP-binding</keyword>
<dbReference type="InterPro" id="IPR050482">
    <property type="entry name" value="Sensor_HK_TwoCompSys"/>
</dbReference>
<keyword evidence="5 13" id="KW-0808">Transferase</keyword>
<keyword evidence="3 13" id="KW-1003">Cell membrane</keyword>
<keyword evidence="17" id="KW-1185">Reference proteome</keyword>
<dbReference type="Proteomes" id="UP000318937">
    <property type="component" value="Unassembled WGS sequence"/>
</dbReference>
<feature type="domain" description="Histidine kinase/HSP90-like ATPase" evidence="15">
    <location>
        <begin position="247"/>
        <end position="340"/>
    </location>
</feature>
<dbReference type="InterPro" id="IPR017202">
    <property type="entry name" value="LiaS/VraS"/>
</dbReference>
<dbReference type="PIRSF" id="PIRSF037431">
    <property type="entry name" value="STHK_LiaS"/>
    <property type="match status" value="1"/>
</dbReference>
<protein>
    <recommendedName>
        <fullName evidence="13">Sensor histidine kinase</fullName>
        <ecNumber evidence="13">2.7.13.3</ecNumber>
    </recommendedName>
</protein>
<feature type="transmembrane region" description="Helical" evidence="14">
    <location>
        <begin position="49"/>
        <end position="68"/>
    </location>
</feature>
<accession>A0A544T9L2</accession>
<dbReference type="EC" id="2.7.13.3" evidence="13"/>
<evidence type="ECO:0000259" key="15">
    <source>
        <dbReference type="SMART" id="SM00387"/>
    </source>
</evidence>
<evidence type="ECO:0000256" key="8">
    <source>
        <dbReference type="ARBA" id="ARBA00022777"/>
    </source>
</evidence>
<dbReference type="SUPFAM" id="SSF55874">
    <property type="entry name" value="ATPase domain of HSP90 chaperone/DNA topoisomerase II/histidine kinase"/>
    <property type="match status" value="1"/>
</dbReference>
<evidence type="ECO:0000313" key="16">
    <source>
        <dbReference type="EMBL" id="TQR14145.1"/>
    </source>
</evidence>
<keyword evidence="10 14" id="KW-1133">Transmembrane helix</keyword>